<dbReference type="EMBL" id="KY555146">
    <property type="protein sequence ID" value="ARB15175.1"/>
    <property type="molecule type" value="Genomic_DNA"/>
</dbReference>
<evidence type="ECO:0000313" key="1">
    <source>
        <dbReference type="EMBL" id="ARB15175.1"/>
    </source>
</evidence>
<proteinExistence type="predicted"/>
<accession>A0A1V0EE41</accession>
<reference evidence="2" key="1">
    <citation type="journal article" date="2017" name="Curr. Microbiol.">
        <title>Genomic Diversity of Type B3 Bacteriophages of Caulobacter crescentus.</title>
        <authorList>
            <person name="Ash K.T."/>
            <person name="Drake K.M."/>
            <person name="Gibbs W.S."/>
            <person name="Ely B."/>
        </authorList>
    </citation>
    <scope>NUCLEOTIDE SEQUENCE [LARGE SCALE GENOMIC DNA]</scope>
</reference>
<organism evidence="1 2">
    <name type="scientific">Caulobacter phage Ccr32</name>
    <dbReference type="NCBI Taxonomy" id="1959738"/>
    <lineage>
        <taxon>Viruses</taxon>
        <taxon>Duplodnaviria</taxon>
        <taxon>Heunggongvirae</taxon>
        <taxon>Uroviricota</taxon>
        <taxon>Caudoviricetes</taxon>
        <taxon>Jeanschmidtviridae</taxon>
        <taxon>Shapirovirus</taxon>
        <taxon>Shapirovirus cbk</taxon>
    </lineage>
</organism>
<dbReference type="Proteomes" id="UP000222485">
    <property type="component" value="Genome"/>
</dbReference>
<sequence>MTTQRLDFSSDVNWPPKVDFDLKKLRYDVAVEILETLWPKHRHDKRHDLSLLGSLCKVKFGAAGFKADDIKEQTLAVMRTLEAANFVRNDGGDWHLTATGAIWVLVARTAPSGWATESALLHHIELATFPAAEIIWAVESCPYFHIRKGSLFDDKVFDLQAYQQPLDGWNGWR</sequence>
<name>A0A1V0EE41_9CAUD</name>
<protein>
    <submittedName>
        <fullName evidence="1">Uncharacterized protein</fullName>
    </submittedName>
</protein>
<gene>
    <name evidence="1" type="ORF">Ccr32_gp257</name>
</gene>
<evidence type="ECO:0000313" key="2">
    <source>
        <dbReference type="Proteomes" id="UP000222485"/>
    </source>
</evidence>